<dbReference type="AlphaFoldDB" id="A0A3P5XUU6"/>
<sequence length="414" mass="47610">MDKSQDDSLVDSIKAKLESLSSLSNQCCIYRVPNKLRRLNPDAYSPRVISFGPFHRGKKDLQAMEEHKYRYLQSLLHRTSFSLDDLVRVARTWEENARNFYAEDVKLNGDEFVEMLVLDGSFLVELLLRSRYPQLRGDKDRIFGKPKMITDVCRDMILIENQLPFFVVKGLFHLLTPYYQHGTPSVLEIVQRHFSCFLSNIDDKMFDSEPEHFVGLLRSCYLPLVPIRLEESISKVENAPEATELHNAGVKFKAAGSSSCLLDIIFADGVLKIPTIIIDDLTESLYRNIIVFEQCHCSDKNFLHYIRLLSCFIRSPADADLLIRSGIFVNDLGNAEDVSKLFNSICKEVIFGRRFYCQRLSESLQAYCNTPWNRWKAVLRRDYFHNPWSVASVVAALLLLILTFIQAICSILAL</sequence>
<dbReference type="EMBL" id="LR031568">
    <property type="protein sequence ID" value="VDC58652.1"/>
    <property type="molecule type" value="Genomic_DNA"/>
</dbReference>
<keyword evidence="1" id="KW-0812">Transmembrane</keyword>
<keyword evidence="1" id="KW-1133">Transmembrane helix</keyword>
<dbReference type="EMBL" id="LS974625">
    <property type="protein sequence ID" value="CAG7860164.1"/>
    <property type="molecule type" value="Genomic_DNA"/>
</dbReference>
<dbReference type="PANTHER" id="PTHR31170:SF25">
    <property type="entry name" value="BNAA09G04570D PROTEIN"/>
    <property type="match status" value="1"/>
</dbReference>
<dbReference type="Gramene" id="A09p06310.2_BraZ1">
    <property type="protein sequence ID" value="A09p06310.2_BraZ1.CDS.1"/>
    <property type="gene ID" value="A09g06310.2_BraZ1"/>
</dbReference>
<reference evidence="3" key="1">
    <citation type="submission" date="2018-11" db="EMBL/GenBank/DDBJ databases">
        <authorList>
            <consortium name="Genoscope - CEA"/>
            <person name="William W."/>
        </authorList>
    </citation>
    <scope>NUCLEOTIDE SEQUENCE</scope>
</reference>
<dbReference type="Proteomes" id="UP000694005">
    <property type="component" value="Chromosome A09"/>
</dbReference>
<evidence type="ECO:0000313" key="2">
    <source>
        <dbReference type="EMBL" id="CAG7860164.1"/>
    </source>
</evidence>
<dbReference type="PANTHER" id="PTHR31170">
    <property type="entry name" value="BNAC04G53230D PROTEIN"/>
    <property type="match status" value="1"/>
</dbReference>
<name>A0A3P5XUU6_BRACM</name>
<evidence type="ECO:0000256" key="1">
    <source>
        <dbReference type="SAM" id="Phobius"/>
    </source>
</evidence>
<evidence type="ECO:0000313" key="3">
    <source>
        <dbReference type="EMBL" id="VDC58652.1"/>
    </source>
</evidence>
<keyword evidence="1" id="KW-0472">Membrane</keyword>
<protein>
    <submittedName>
        <fullName evidence="2">Uncharacterized protein</fullName>
    </submittedName>
</protein>
<feature type="transmembrane region" description="Helical" evidence="1">
    <location>
        <begin position="388"/>
        <end position="413"/>
    </location>
</feature>
<gene>
    <name evidence="3" type="ORF">BRAA09T36263Z</name>
    <name evidence="2" type="ORF">BRAPAZ1V2_A09P06310.2</name>
</gene>
<dbReference type="InterPro" id="IPR004158">
    <property type="entry name" value="DUF247_pln"/>
</dbReference>
<organism evidence="3">
    <name type="scientific">Brassica campestris</name>
    <name type="common">Field mustard</name>
    <dbReference type="NCBI Taxonomy" id="3711"/>
    <lineage>
        <taxon>Eukaryota</taxon>
        <taxon>Viridiplantae</taxon>
        <taxon>Streptophyta</taxon>
        <taxon>Embryophyta</taxon>
        <taxon>Tracheophyta</taxon>
        <taxon>Spermatophyta</taxon>
        <taxon>Magnoliopsida</taxon>
        <taxon>eudicotyledons</taxon>
        <taxon>Gunneridae</taxon>
        <taxon>Pentapetalae</taxon>
        <taxon>rosids</taxon>
        <taxon>malvids</taxon>
        <taxon>Brassicales</taxon>
        <taxon>Brassicaceae</taxon>
        <taxon>Brassiceae</taxon>
        <taxon>Brassica</taxon>
    </lineage>
</organism>
<accession>A0A3P5XUU6</accession>
<dbReference type="Pfam" id="PF03140">
    <property type="entry name" value="DUF247"/>
    <property type="match status" value="1"/>
</dbReference>
<proteinExistence type="predicted"/>